<keyword evidence="7" id="KW-1185">Reference proteome</keyword>
<name>A0ABU1LZT3_9BURK</name>
<evidence type="ECO:0000259" key="5">
    <source>
        <dbReference type="Pfam" id="PF00155"/>
    </source>
</evidence>
<protein>
    <submittedName>
        <fullName evidence="6">Histidinol-phosphate/aromatic aminotransferase/cobyric acid decarboxylase-like protein</fullName>
    </submittedName>
</protein>
<evidence type="ECO:0000256" key="3">
    <source>
        <dbReference type="ARBA" id="ARBA00022679"/>
    </source>
</evidence>
<dbReference type="PANTHER" id="PTHR42885:SF2">
    <property type="entry name" value="HISTIDINOL-PHOSPHATE AMINOTRANSFERASE"/>
    <property type="match status" value="1"/>
</dbReference>
<proteinExistence type="predicted"/>
<dbReference type="Gene3D" id="3.90.1150.10">
    <property type="entry name" value="Aspartate Aminotransferase, domain 1"/>
    <property type="match status" value="1"/>
</dbReference>
<dbReference type="Gene3D" id="3.40.640.10">
    <property type="entry name" value="Type I PLP-dependent aspartate aminotransferase-like (Major domain)"/>
    <property type="match status" value="1"/>
</dbReference>
<evidence type="ECO:0000256" key="4">
    <source>
        <dbReference type="ARBA" id="ARBA00022898"/>
    </source>
</evidence>
<evidence type="ECO:0000313" key="6">
    <source>
        <dbReference type="EMBL" id="MDR6412270.1"/>
    </source>
</evidence>
<evidence type="ECO:0000313" key="7">
    <source>
        <dbReference type="Proteomes" id="UP001264340"/>
    </source>
</evidence>
<dbReference type="SUPFAM" id="SSF53383">
    <property type="entry name" value="PLP-dependent transferases"/>
    <property type="match status" value="1"/>
</dbReference>
<dbReference type="Pfam" id="PF00155">
    <property type="entry name" value="Aminotran_1_2"/>
    <property type="match status" value="1"/>
</dbReference>
<gene>
    <name evidence="6" type="ORF">J2804_005705</name>
</gene>
<dbReference type="InterPro" id="IPR015424">
    <property type="entry name" value="PyrdxlP-dep_Trfase"/>
</dbReference>
<keyword evidence="4" id="KW-0663">Pyridoxal phosphate</keyword>
<dbReference type="Proteomes" id="UP001264340">
    <property type="component" value="Unassembled WGS sequence"/>
</dbReference>
<evidence type="ECO:0000256" key="2">
    <source>
        <dbReference type="ARBA" id="ARBA00022576"/>
    </source>
</evidence>
<keyword evidence="2" id="KW-0032">Aminotransferase</keyword>
<sequence>MKQTWREISFADLPIREELRSHQAYGAPQTDVPVRLNVNENPYPPSQGLIENIAEAISAAATHANRYPDRDFTKSRASLAAYLTHDTGVVLDASQVWAGNGSNEVLQQLLQVFGGPGRTALAFTPSYPMYDEYCRTTFTQLHTLPRTEDFALDLA</sequence>
<accession>A0ABU1LZT3</accession>
<reference evidence="6 7" key="1">
    <citation type="submission" date="2023-07" db="EMBL/GenBank/DDBJ databases">
        <title>Sorghum-associated microbial communities from plants grown in Nebraska, USA.</title>
        <authorList>
            <person name="Schachtman D."/>
        </authorList>
    </citation>
    <scope>NUCLEOTIDE SEQUENCE [LARGE SCALE GENOMIC DNA]</scope>
    <source>
        <strain evidence="6 7">DS1316</strain>
    </source>
</reference>
<feature type="domain" description="Aminotransferase class I/classII large" evidence="5">
    <location>
        <begin position="34"/>
        <end position="154"/>
    </location>
</feature>
<dbReference type="InterPro" id="IPR015421">
    <property type="entry name" value="PyrdxlP-dep_Trfase_major"/>
</dbReference>
<comment type="caution">
    <text evidence="6">The sequence shown here is derived from an EMBL/GenBank/DDBJ whole genome shotgun (WGS) entry which is preliminary data.</text>
</comment>
<organism evidence="6 7">
    <name type="scientific">Paraburkholderia terricola</name>
    <dbReference type="NCBI Taxonomy" id="169427"/>
    <lineage>
        <taxon>Bacteria</taxon>
        <taxon>Pseudomonadati</taxon>
        <taxon>Pseudomonadota</taxon>
        <taxon>Betaproteobacteria</taxon>
        <taxon>Burkholderiales</taxon>
        <taxon>Burkholderiaceae</taxon>
        <taxon>Paraburkholderia</taxon>
    </lineage>
</organism>
<comment type="cofactor">
    <cofactor evidence="1">
        <name>pyridoxal 5'-phosphate</name>
        <dbReference type="ChEBI" id="CHEBI:597326"/>
    </cofactor>
</comment>
<dbReference type="EMBL" id="JAVDRP010000017">
    <property type="protein sequence ID" value="MDR6412270.1"/>
    <property type="molecule type" value="Genomic_DNA"/>
</dbReference>
<dbReference type="InterPro" id="IPR015422">
    <property type="entry name" value="PyrdxlP-dep_Trfase_small"/>
</dbReference>
<evidence type="ECO:0000256" key="1">
    <source>
        <dbReference type="ARBA" id="ARBA00001933"/>
    </source>
</evidence>
<keyword evidence="3" id="KW-0808">Transferase</keyword>
<dbReference type="InterPro" id="IPR004839">
    <property type="entry name" value="Aminotransferase_I/II_large"/>
</dbReference>
<dbReference type="PANTHER" id="PTHR42885">
    <property type="entry name" value="HISTIDINOL-PHOSPHATE AMINOTRANSFERASE-RELATED"/>
    <property type="match status" value="1"/>
</dbReference>